<gene>
    <name evidence="1" type="ORF">EVAR_58910_1</name>
</gene>
<keyword evidence="2" id="KW-1185">Reference proteome</keyword>
<comment type="caution">
    <text evidence="1">The sequence shown here is derived from an EMBL/GenBank/DDBJ whole genome shotgun (WGS) entry which is preliminary data.</text>
</comment>
<organism evidence="1 2">
    <name type="scientific">Eumeta variegata</name>
    <name type="common">Bagworm moth</name>
    <name type="synonym">Eumeta japonica</name>
    <dbReference type="NCBI Taxonomy" id="151549"/>
    <lineage>
        <taxon>Eukaryota</taxon>
        <taxon>Metazoa</taxon>
        <taxon>Ecdysozoa</taxon>
        <taxon>Arthropoda</taxon>
        <taxon>Hexapoda</taxon>
        <taxon>Insecta</taxon>
        <taxon>Pterygota</taxon>
        <taxon>Neoptera</taxon>
        <taxon>Endopterygota</taxon>
        <taxon>Lepidoptera</taxon>
        <taxon>Glossata</taxon>
        <taxon>Ditrysia</taxon>
        <taxon>Tineoidea</taxon>
        <taxon>Psychidae</taxon>
        <taxon>Oiketicinae</taxon>
        <taxon>Eumeta</taxon>
    </lineage>
</organism>
<dbReference type="Proteomes" id="UP000299102">
    <property type="component" value="Unassembled WGS sequence"/>
</dbReference>
<dbReference type="AlphaFoldDB" id="A0A4C1YAA9"/>
<proteinExistence type="predicted"/>
<sequence length="102" mass="11625">MFPHTMHRNDDGRRRACAARKTSGSLEQISNSWAQIVVVTSFGFVVDVAKSNRTSYIFGSECKQYRIFFMRIHVISTGTLYMNCNNHNCDNTKCPRLQLAAC</sequence>
<accession>A0A4C1YAA9</accession>
<protein>
    <submittedName>
        <fullName evidence="1">Uncharacterized protein</fullName>
    </submittedName>
</protein>
<name>A0A4C1YAA9_EUMVA</name>
<reference evidence="1 2" key="1">
    <citation type="journal article" date="2019" name="Commun. Biol.">
        <title>The bagworm genome reveals a unique fibroin gene that provides high tensile strength.</title>
        <authorList>
            <person name="Kono N."/>
            <person name="Nakamura H."/>
            <person name="Ohtoshi R."/>
            <person name="Tomita M."/>
            <person name="Numata K."/>
            <person name="Arakawa K."/>
        </authorList>
    </citation>
    <scope>NUCLEOTIDE SEQUENCE [LARGE SCALE GENOMIC DNA]</scope>
</reference>
<evidence type="ECO:0000313" key="1">
    <source>
        <dbReference type="EMBL" id="GBP71854.1"/>
    </source>
</evidence>
<evidence type="ECO:0000313" key="2">
    <source>
        <dbReference type="Proteomes" id="UP000299102"/>
    </source>
</evidence>
<dbReference type="EMBL" id="BGZK01001124">
    <property type="protein sequence ID" value="GBP71854.1"/>
    <property type="molecule type" value="Genomic_DNA"/>
</dbReference>